<dbReference type="InterPro" id="IPR034164">
    <property type="entry name" value="Pepsin-like_dom"/>
</dbReference>
<name>A0AAI8VUE4_9PEZI</name>
<keyword evidence="2" id="KW-0378">Hydrolase</keyword>
<dbReference type="GO" id="GO:0006508">
    <property type="term" value="P:proteolysis"/>
    <property type="evidence" value="ECO:0007669"/>
    <property type="project" value="InterPro"/>
</dbReference>
<dbReference type="AlphaFoldDB" id="A0AAI8VUE4"/>
<protein>
    <submittedName>
        <fullName evidence="6">Uu.00g064840.m01.CDS01</fullName>
    </submittedName>
</protein>
<feature type="domain" description="Peptidase A1" evidence="5">
    <location>
        <begin position="111"/>
        <end position="451"/>
    </location>
</feature>
<dbReference type="PANTHER" id="PTHR47966:SF47">
    <property type="entry name" value="ENDOPEPTIDASE, PUTATIVE (AFU_ORTHOLOGUE AFUA_3G01220)-RELATED"/>
    <property type="match status" value="1"/>
</dbReference>
<dbReference type="PROSITE" id="PS51767">
    <property type="entry name" value="PEPTIDASE_A1"/>
    <property type="match status" value="1"/>
</dbReference>
<dbReference type="Proteomes" id="UP001295740">
    <property type="component" value="Unassembled WGS sequence"/>
</dbReference>
<feature type="signal peptide" evidence="4">
    <location>
        <begin position="1"/>
        <end position="17"/>
    </location>
</feature>
<keyword evidence="7" id="KW-1185">Reference proteome</keyword>
<dbReference type="PROSITE" id="PS00141">
    <property type="entry name" value="ASP_PROTEASE"/>
    <property type="match status" value="1"/>
</dbReference>
<dbReference type="InterPro" id="IPR001461">
    <property type="entry name" value="Aspartic_peptidase_A1"/>
</dbReference>
<comment type="similarity">
    <text evidence="1">Belongs to the peptidase A1 family.</text>
</comment>
<keyword evidence="2" id="KW-0064">Aspartyl protease</keyword>
<dbReference type="InterPro" id="IPR021109">
    <property type="entry name" value="Peptidase_aspartic_dom_sf"/>
</dbReference>
<reference evidence="6" key="1">
    <citation type="submission" date="2023-10" db="EMBL/GenBank/DDBJ databases">
        <authorList>
            <person name="Hackl T."/>
        </authorList>
    </citation>
    <scope>NUCLEOTIDE SEQUENCE</scope>
</reference>
<dbReference type="GO" id="GO:0004190">
    <property type="term" value="F:aspartic-type endopeptidase activity"/>
    <property type="evidence" value="ECO:0007669"/>
    <property type="project" value="UniProtKB-KW"/>
</dbReference>
<sequence>MKLPTLVIALAVAFCLASPLAPLAPLVPPSTRGEVVHSLSLPGVQFHRVNPMPSVSTGKKVEHHMELVRVPDQENTKRHRSATSHLGQVQRDHGGFGYENVTVVNAYAAEYAVEASFNGIPMKVVVDSGSADTWLLGSGFICKDWLNKTQPVAVCSFGPSFPGNVSGKPIPNQHFAIQYGDGEAVSGRMTYLDVEFAGITVEQQEMALATQGIWQGNNVTSGVLGLAYPSLTSAYWGNDLGDHSQYNSAPYEPLFTRMVSDGLIEAVWVIAMDRNSTTGLISMGGMPPVDISASHVATAHLLIANLIGKDITASQPSFYTIVPDGFLFGQSTWTDEYPCVIDTGTTLTYLPKDLADAVNAAFDPPATYMWEYGSYFTACDAIPPQFAVIIGGSDFIINPQDMLNEHAVDTETGLCQTGISSGGSGPFILGMTFLTNVVVAMNIQQATIEFYSREFY</sequence>
<feature type="active site" evidence="3">
    <location>
        <position position="127"/>
    </location>
</feature>
<dbReference type="GO" id="GO:0000324">
    <property type="term" value="C:fungal-type vacuole"/>
    <property type="evidence" value="ECO:0007669"/>
    <property type="project" value="TreeGrafter"/>
</dbReference>
<dbReference type="InterPro" id="IPR033121">
    <property type="entry name" value="PEPTIDASE_A1"/>
</dbReference>
<dbReference type="PANTHER" id="PTHR47966">
    <property type="entry name" value="BETA-SITE APP-CLEAVING ENZYME, ISOFORM A-RELATED"/>
    <property type="match status" value="1"/>
</dbReference>
<accession>A0AAI8VUE4</accession>
<keyword evidence="4" id="KW-0732">Signal</keyword>
<gene>
    <name evidence="6" type="ORF">KHLLAP_LOCUS11327</name>
</gene>
<evidence type="ECO:0000313" key="6">
    <source>
        <dbReference type="EMBL" id="CAJ2510859.1"/>
    </source>
</evidence>
<keyword evidence="2" id="KW-0645">Protease</keyword>
<dbReference type="Gene3D" id="2.40.70.10">
    <property type="entry name" value="Acid Proteases"/>
    <property type="match status" value="2"/>
</dbReference>
<dbReference type="Pfam" id="PF00026">
    <property type="entry name" value="Asp"/>
    <property type="match status" value="1"/>
</dbReference>
<dbReference type="CDD" id="cd05471">
    <property type="entry name" value="pepsin_like"/>
    <property type="match status" value="1"/>
</dbReference>
<evidence type="ECO:0000256" key="4">
    <source>
        <dbReference type="SAM" id="SignalP"/>
    </source>
</evidence>
<evidence type="ECO:0000256" key="2">
    <source>
        <dbReference type="ARBA" id="ARBA00022750"/>
    </source>
</evidence>
<evidence type="ECO:0000313" key="7">
    <source>
        <dbReference type="Proteomes" id="UP001295740"/>
    </source>
</evidence>
<dbReference type="EMBL" id="CAUWAG010000018">
    <property type="protein sequence ID" value="CAJ2510859.1"/>
    <property type="molecule type" value="Genomic_DNA"/>
</dbReference>
<dbReference type="SUPFAM" id="SSF50630">
    <property type="entry name" value="Acid proteases"/>
    <property type="match status" value="1"/>
</dbReference>
<evidence type="ECO:0000256" key="1">
    <source>
        <dbReference type="ARBA" id="ARBA00007447"/>
    </source>
</evidence>
<evidence type="ECO:0000256" key="3">
    <source>
        <dbReference type="PIRSR" id="PIRSR601461-1"/>
    </source>
</evidence>
<feature type="chain" id="PRO_5042510463" evidence="4">
    <location>
        <begin position="18"/>
        <end position="456"/>
    </location>
</feature>
<organism evidence="6 7">
    <name type="scientific">Anthostomella pinea</name>
    <dbReference type="NCBI Taxonomy" id="933095"/>
    <lineage>
        <taxon>Eukaryota</taxon>
        <taxon>Fungi</taxon>
        <taxon>Dikarya</taxon>
        <taxon>Ascomycota</taxon>
        <taxon>Pezizomycotina</taxon>
        <taxon>Sordariomycetes</taxon>
        <taxon>Xylariomycetidae</taxon>
        <taxon>Xylariales</taxon>
        <taxon>Xylariaceae</taxon>
        <taxon>Anthostomella</taxon>
    </lineage>
</organism>
<comment type="caution">
    <text evidence="6">The sequence shown here is derived from an EMBL/GenBank/DDBJ whole genome shotgun (WGS) entry which is preliminary data.</text>
</comment>
<evidence type="ECO:0000259" key="5">
    <source>
        <dbReference type="PROSITE" id="PS51767"/>
    </source>
</evidence>
<proteinExistence type="inferred from homology"/>
<feature type="active site" evidence="3">
    <location>
        <position position="342"/>
    </location>
</feature>
<dbReference type="InterPro" id="IPR001969">
    <property type="entry name" value="Aspartic_peptidase_AS"/>
</dbReference>